<evidence type="ECO:0000256" key="1">
    <source>
        <dbReference type="SAM" id="Phobius"/>
    </source>
</evidence>
<keyword evidence="1" id="KW-0472">Membrane</keyword>
<evidence type="ECO:0000313" key="2">
    <source>
        <dbReference type="EMBL" id="KRX41640.1"/>
    </source>
</evidence>
<dbReference type="OrthoDB" id="10460255at2759"/>
<name>A0A0V0TRP8_9BILA</name>
<organism evidence="2 3">
    <name type="scientific">Trichinella murrelli</name>
    <dbReference type="NCBI Taxonomy" id="144512"/>
    <lineage>
        <taxon>Eukaryota</taxon>
        <taxon>Metazoa</taxon>
        <taxon>Ecdysozoa</taxon>
        <taxon>Nematoda</taxon>
        <taxon>Enoplea</taxon>
        <taxon>Dorylaimia</taxon>
        <taxon>Trichinellida</taxon>
        <taxon>Trichinellidae</taxon>
        <taxon>Trichinella</taxon>
    </lineage>
</organism>
<gene>
    <name evidence="2" type="ORF">T05_8669</name>
</gene>
<dbReference type="Proteomes" id="UP000055048">
    <property type="component" value="Unassembled WGS sequence"/>
</dbReference>
<accession>A0A0V0TRP8</accession>
<dbReference type="AlphaFoldDB" id="A0A0V0TRP8"/>
<feature type="transmembrane region" description="Helical" evidence="1">
    <location>
        <begin position="137"/>
        <end position="157"/>
    </location>
</feature>
<keyword evidence="1" id="KW-1133">Transmembrane helix</keyword>
<feature type="transmembrane region" description="Helical" evidence="1">
    <location>
        <begin position="88"/>
        <end position="105"/>
    </location>
</feature>
<sequence length="160" mass="18191">MGSSATINEVRFTFSLVHRNQGNVSWCNGKHLVYIQPDASPRFPFFWNEFYRGFVVYCLPSADHLEALFQLFLGSCYRKTAGKALEKDYRIIFIFDIFGFLLTISDASPPFIGLQCSSNISFLISCQWKPTSKAFEINYIILFIGSILDLSLTITLGSQE</sequence>
<protein>
    <submittedName>
        <fullName evidence="2">Uncharacterized protein</fullName>
    </submittedName>
</protein>
<keyword evidence="3" id="KW-1185">Reference proteome</keyword>
<proteinExistence type="predicted"/>
<dbReference type="EMBL" id="JYDJ01000165">
    <property type="protein sequence ID" value="KRX41640.1"/>
    <property type="molecule type" value="Genomic_DNA"/>
</dbReference>
<reference evidence="2 3" key="1">
    <citation type="submission" date="2015-01" db="EMBL/GenBank/DDBJ databases">
        <title>Evolution of Trichinella species and genotypes.</title>
        <authorList>
            <person name="Korhonen P.K."/>
            <person name="Edoardo P."/>
            <person name="Giuseppe L.R."/>
            <person name="Gasser R.B."/>
        </authorList>
    </citation>
    <scope>NUCLEOTIDE SEQUENCE [LARGE SCALE GENOMIC DNA]</scope>
    <source>
        <strain evidence="2">ISS417</strain>
    </source>
</reference>
<keyword evidence="1" id="KW-0812">Transmembrane</keyword>
<comment type="caution">
    <text evidence="2">The sequence shown here is derived from an EMBL/GenBank/DDBJ whole genome shotgun (WGS) entry which is preliminary data.</text>
</comment>
<evidence type="ECO:0000313" key="3">
    <source>
        <dbReference type="Proteomes" id="UP000055048"/>
    </source>
</evidence>